<dbReference type="PANTHER" id="PTHR12277">
    <property type="entry name" value="ALPHA/BETA HYDROLASE DOMAIN-CONTAINING PROTEIN"/>
    <property type="match status" value="1"/>
</dbReference>
<comment type="caution">
    <text evidence="2">The sequence shown here is derived from an EMBL/GenBank/DDBJ whole genome shotgun (WGS) entry which is preliminary data.</text>
</comment>
<protein>
    <recommendedName>
        <fullName evidence="1">Serine aminopeptidase S33 domain-containing protein</fullName>
    </recommendedName>
</protein>
<dbReference type="SUPFAM" id="SSF53474">
    <property type="entry name" value="alpha/beta-Hydrolases"/>
    <property type="match status" value="1"/>
</dbReference>
<reference evidence="2" key="1">
    <citation type="submission" date="2016-04" db="EMBL/GenBank/DDBJ databases">
        <authorList>
            <person name="Nguyen H.D."/>
            <person name="Samba Siva P."/>
            <person name="Cullis J."/>
            <person name="Levesque C.A."/>
            <person name="Hambleton S."/>
        </authorList>
    </citation>
    <scope>NUCLEOTIDE SEQUENCE</scope>
    <source>
        <strain evidence="2">DAOMC 236416</strain>
    </source>
</reference>
<gene>
    <name evidence="2" type="ORF">A4X13_0g5641</name>
</gene>
<evidence type="ECO:0000313" key="2">
    <source>
        <dbReference type="EMBL" id="KAE8246758.1"/>
    </source>
</evidence>
<evidence type="ECO:0000259" key="1">
    <source>
        <dbReference type="Pfam" id="PF12146"/>
    </source>
</evidence>
<name>A0A177TB92_9BASI</name>
<dbReference type="Pfam" id="PF12146">
    <property type="entry name" value="Hydrolase_4"/>
    <property type="match status" value="1"/>
</dbReference>
<dbReference type="GO" id="GO:0052651">
    <property type="term" value="P:monoacylglycerol catabolic process"/>
    <property type="evidence" value="ECO:0007669"/>
    <property type="project" value="TreeGrafter"/>
</dbReference>
<proteinExistence type="predicted"/>
<dbReference type="InterPro" id="IPR029058">
    <property type="entry name" value="AB_hydrolase_fold"/>
</dbReference>
<keyword evidence="3" id="KW-1185">Reference proteome</keyword>
<evidence type="ECO:0000313" key="3">
    <source>
        <dbReference type="Proteomes" id="UP000077521"/>
    </source>
</evidence>
<organism evidence="2 3">
    <name type="scientific">Tilletia indica</name>
    <dbReference type="NCBI Taxonomy" id="43049"/>
    <lineage>
        <taxon>Eukaryota</taxon>
        <taxon>Fungi</taxon>
        <taxon>Dikarya</taxon>
        <taxon>Basidiomycota</taxon>
        <taxon>Ustilaginomycotina</taxon>
        <taxon>Exobasidiomycetes</taxon>
        <taxon>Tilletiales</taxon>
        <taxon>Tilletiaceae</taxon>
        <taxon>Tilletia</taxon>
    </lineage>
</organism>
<dbReference type="InterPro" id="IPR022742">
    <property type="entry name" value="Hydrolase_4"/>
</dbReference>
<reference evidence="2" key="2">
    <citation type="journal article" date="2019" name="IMA Fungus">
        <title>Genome sequencing and comparison of five Tilletia species to identify candidate genes for the detection of regulated species infecting wheat.</title>
        <authorList>
            <person name="Nguyen H.D.T."/>
            <person name="Sultana T."/>
            <person name="Kesanakurti P."/>
            <person name="Hambleton S."/>
        </authorList>
    </citation>
    <scope>NUCLEOTIDE SEQUENCE</scope>
    <source>
        <strain evidence="2">DAOMC 236416</strain>
    </source>
</reference>
<dbReference type="PANTHER" id="PTHR12277:SF194">
    <property type="entry name" value="FI04476P"/>
    <property type="match status" value="1"/>
</dbReference>
<dbReference type="EMBL" id="LWDF02000457">
    <property type="protein sequence ID" value="KAE8246758.1"/>
    <property type="molecule type" value="Genomic_DNA"/>
</dbReference>
<dbReference type="Proteomes" id="UP000077521">
    <property type="component" value="Unassembled WGS sequence"/>
</dbReference>
<dbReference type="GO" id="GO:0004622">
    <property type="term" value="F:phosphatidylcholine lysophospholipase activity"/>
    <property type="evidence" value="ECO:0007669"/>
    <property type="project" value="TreeGrafter"/>
</dbReference>
<dbReference type="GO" id="GO:0006660">
    <property type="term" value="P:phosphatidylserine catabolic process"/>
    <property type="evidence" value="ECO:0007669"/>
    <property type="project" value="TreeGrafter"/>
</dbReference>
<sequence length="423" mass="45968">MKRQDILARAQLLPLLAVGLYSLVIIALLTPFFQTHFVFLHAVNFPFYANFSNPERYGIAPGKARNIRITSSDGISLGAWHIVPDAYYYKVHPKVNSPSLKDSDFDAALHAFPTVIYFHGNAGNRAAPFRTATYAYITSRLHANVVAIDYRGFGDSKAVGVTPSEEGLGRDARAAWDWVVERTSVVSDEDREITAGASIILMGQSLGTGVASKLALEVTEAGHPPQALVLIAPYASLRSLVLDYRLGGVIPVMGPLKHMPGINALIDNYLITQFNSTDALSKVYFGAKSEGSGHGAPGKRLAPHLVVIHATSDDVIPFRHSEHLFDTLERQESVRGSNGLGRGPQQYDIDGFGRISHLDLVGTHTPQARVGGQDGGRIDDHNEKSATLNLIRTHWGGHNTGFSEGVADFVRQLVGWTVDGRQT</sequence>
<dbReference type="GO" id="GO:0047372">
    <property type="term" value="F:monoacylglycerol lipase activity"/>
    <property type="evidence" value="ECO:0007669"/>
    <property type="project" value="TreeGrafter"/>
</dbReference>
<dbReference type="GO" id="GO:0005789">
    <property type="term" value="C:endoplasmic reticulum membrane"/>
    <property type="evidence" value="ECO:0007669"/>
    <property type="project" value="TreeGrafter"/>
</dbReference>
<feature type="domain" description="Serine aminopeptidase S33" evidence="1">
    <location>
        <begin position="142"/>
        <end position="239"/>
    </location>
</feature>
<accession>A0A177TB92</accession>
<dbReference type="AlphaFoldDB" id="A0A177TB92"/>
<dbReference type="Gene3D" id="3.40.50.1820">
    <property type="entry name" value="alpha/beta hydrolase"/>
    <property type="match status" value="1"/>
</dbReference>